<sequence length="107" mass="12576">MNLLLANESDCRFFKFWFHDQLCDGISYQGELFCQFHSFSAQRRDQAYDLGSRLLDRGISVIICCSRQRYSLGINLRNNWDAYGEREKQQVLLEVQGMDSVLSQLLR</sequence>
<dbReference type="AlphaFoldDB" id="A0A1Z4JN98"/>
<evidence type="ECO:0000313" key="2">
    <source>
        <dbReference type="Proteomes" id="UP000217895"/>
    </source>
</evidence>
<organism evidence="1 2">
    <name type="scientific">Leptolyngbya boryana NIES-2135</name>
    <dbReference type="NCBI Taxonomy" id="1973484"/>
    <lineage>
        <taxon>Bacteria</taxon>
        <taxon>Bacillati</taxon>
        <taxon>Cyanobacteriota</taxon>
        <taxon>Cyanophyceae</taxon>
        <taxon>Leptolyngbyales</taxon>
        <taxon>Leptolyngbyaceae</taxon>
        <taxon>Leptolyngbya group</taxon>
        <taxon>Leptolyngbya</taxon>
    </lineage>
</organism>
<accession>A0A1Z4JN98</accession>
<proteinExistence type="predicted"/>
<reference evidence="1 2" key="1">
    <citation type="submission" date="2017-06" db="EMBL/GenBank/DDBJ databases">
        <title>Genome sequencing of cyanobaciteial culture collection at National Institute for Environmental Studies (NIES).</title>
        <authorList>
            <person name="Hirose Y."/>
            <person name="Shimura Y."/>
            <person name="Fujisawa T."/>
            <person name="Nakamura Y."/>
            <person name="Kawachi M."/>
        </authorList>
    </citation>
    <scope>NUCLEOTIDE SEQUENCE [LARGE SCALE GENOMIC DNA]</scope>
    <source>
        <strain evidence="1 2">NIES-2135</strain>
    </source>
</reference>
<dbReference type="Proteomes" id="UP000217895">
    <property type="component" value="Chromosome"/>
</dbReference>
<evidence type="ECO:0000313" key="1">
    <source>
        <dbReference type="EMBL" id="BAY58229.1"/>
    </source>
</evidence>
<dbReference type="EMBL" id="AP018203">
    <property type="protein sequence ID" value="BAY58229.1"/>
    <property type="molecule type" value="Genomic_DNA"/>
</dbReference>
<gene>
    <name evidence="1" type="ORF">NIES2135_51020</name>
</gene>
<protein>
    <submittedName>
        <fullName evidence="1">Uncharacterized protein</fullName>
    </submittedName>
</protein>
<keyword evidence="2" id="KW-1185">Reference proteome</keyword>
<name>A0A1Z4JN98_LEPBY</name>